<dbReference type="GO" id="GO:0008453">
    <property type="term" value="F:alanine-glyoxylate transaminase activity"/>
    <property type="evidence" value="ECO:0007669"/>
    <property type="project" value="UniProtKB-EC"/>
</dbReference>
<accession>A0A7D9GYE4</accession>
<evidence type="ECO:0000256" key="4">
    <source>
        <dbReference type="ARBA" id="ARBA00022576"/>
    </source>
</evidence>
<evidence type="ECO:0000256" key="7">
    <source>
        <dbReference type="PIRSR" id="PIRSR000524-1"/>
    </source>
</evidence>
<evidence type="ECO:0000256" key="6">
    <source>
        <dbReference type="ARBA" id="ARBA00022898"/>
    </source>
</evidence>
<dbReference type="FunFam" id="3.90.1150.10:FF:000049">
    <property type="entry name" value="Alanine-glyoxylate aminotransferase 1"/>
    <property type="match status" value="1"/>
</dbReference>
<name>A0A7D9GYE4_DEKBR</name>
<evidence type="ECO:0000256" key="5">
    <source>
        <dbReference type="ARBA" id="ARBA00022679"/>
    </source>
</evidence>
<gene>
    <name evidence="12" type="primary">AGX1</name>
    <name evidence="12" type="ORF">DEBR0S1_29030G</name>
</gene>
<dbReference type="PROSITE" id="PS00595">
    <property type="entry name" value="AA_TRANSFER_CLASS_5"/>
    <property type="match status" value="1"/>
</dbReference>
<reference evidence="12 13" key="1">
    <citation type="submission" date="2019-07" db="EMBL/GenBank/DDBJ databases">
        <authorList>
            <person name="Friedrich A."/>
            <person name="Schacherer J."/>
        </authorList>
    </citation>
    <scope>NUCLEOTIDE SEQUENCE [LARGE SCALE GENOMIC DNA]</scope>
</reference>
<dbReference type="InterPro" id="IPR000192">
    <property type="entry name" value="Aminotrans_V_dom"/>
</dbReference>
<evidence type="ECO:0000256" key="3">
    <source>
        <dbReference type="ARBA" id="ARBA00013049"/>
    </source>
</evidence>
<keyword evidence="6 8" id="KW-0663">Pyridoxal phosphate</keyword>
<dbReference type="Gene3D" id="3.90.1150.10">
    <property type="entry name" value="Aspartate Aminotransferase, domain 1"/>
    <property type="match status" value="1"/>
</dbReference>
<feature type="modified residue" description="N6-(pyridoxal phosphate)lysine" evidence="8">
    <location>
        <position position="203"/>
    </location>
</feature>
<evidence type="ECO:0000313" key="12">
    <source>
        <dbReference type="EMBL" id="VUG16922.1"/>
    </source>
</evidence>
<dbReference type="InterPro" id="IPR015424">
    <property type="entry name" value="PyrdxlP-dep_Trfase"/>
</dbReference>
<protein>
    <recommendedName>
        <fullName evidence="3">alanine--glyoxylate transaminase</fullName>
        <ecNumber evidence="3">2.6.1.44</ecNumber>
    </recommendedName>
</protein>
<dbReference type="GO" id="GO:0005777">
    <property type="term" value="C:peroxisome"/>
    <property type="evidence" value="ECO:0007669"/>
    <property type="project" value="TreeGrafter"/>
</dbReference>
<keyword evidence="5" id="KW-0808">Transferase</keyword>
<dbReference type="PANTHER" id="PTHR21152:SF24">
    <property type="entry name" value="ALANINE--GLYOXYLATE AMINOTRANSFERASE 1"/>
    <property type="match status" value="1"/>
</dbReference>
<sequence length="388" mass="42341">MSNRKLSFIPGPIEFSSEVLKEMSTPSQTHTSPEFTAAFQEALKNTRKLFQSSDPDTQGFVISGSGTLGWDLTGANLLNNGERALVISTGFFSDQFGSCLKLYAGSQNVDILKAKEFGSTVEPSAIENILRAAKHEGKPYTLITVTQTDTSSGVLSDVEKISAIVKKSSPETLIIVDAVCATACENLEFDKWGIDYALTASQKAIGVPPGLSISFASSRAIKKILAKEHAIGFFTDLKRWLPIMRGYENGKPLYFATPAVQLIHAYNESLKEILTPSITEYIAAHRVASDNFKNKIAKLGLKFVPKSDKISAHGLSVIYYPDGINGPDLLSNVQEKGFVIASGIYKKYSNKYFRVGHMGISAVGSRKHELDKCFEAIKSSLDELGYKN</sequence>
<evidence type="ECO:0000256" key="1">
    <source>
        <dbReference type="ARBA" id="ARBA00001933"/>
    </source>
</evidence>
<evidence type="ECO:0000256" key="9">
    <source>
        <dbReference type="RuleBase" id="RU004075"/>
    </source>
</evidence>
<evidence type="ECO:0000256" key="8">
    <source>
        <dbReference type="PIRSR" id="PIRSR000524-50"/>
    </source>
</evidence>
<dbReference type="SUPFAM" id="SSF53383">
    <property type="entry name" value="PLP-dependent transferases"/>
    <property type="match status" value="1"/>
</dbReference>
<evidence type="ECO:0000259" key="11">
    <source>
        <dbReference type="Pfam" id="PF00266"/>
    </source>
</evidence>
<dbReference type="InterPro" id="IPR015421">
    <property type="entry name" value="PyrdxlP-dep_Trfase_major"/>
</dbReference>
<evidence type="ECO:0000256" key="10">
    <source>
        <dbReference type="RuleBase" id="RU004504"/>
    </source>
</evidence>
<dbReference type="EC" id="2.6.1.44" evidence="3"/>
<feature type="domain" description="Aminotransferase class V" evidence="11">
    <location>
        <begin position="27"/>
        <end position="343"/>
    </location>
</feature>
<evidence type="ECO:0000256" key="2">
    <source>
        <dbReference type="ARBA" id="ARBA00009236"/>
    </source>
</evidence>
<dbReference type="InterPro" id="IPR015422">
    <property type="entry name" value="PyrdxlP-dep_Trfase_small"/>
</dbReference>
<dbReference type="GO" id="GO:0004760">
    <property type="term" value="F:L-serine-pyruvate transaminase activity"/>
    <property type="evidence" value="ECO:0007669"/>
    <property type="project" value="TreeGrafter"/>
</dbReference>
<dbReference type="PIRSF" id="PIRSF000524">
    <property type="entry name" value="SPT"/>
    <property type="match status" value="1"/>
</dbReference>
<keyword evidence="13" id="KW-1185">Reference proteome</keyword>
<evidence type="ECO:0000313" key="13">
    <source>
        <dbReference type="Proteomes" id="UP000478008"/>
    </source>
</evidence>
<dbReference type="Proteomes" id="UP000478008">
    <property type="component" value="Unassembled WGS sequence"/>
</dbReference>
<dbReference type="InterPro" id="IPR024169">
    <property type="entry name" value="SP_NH2Trfase/AEP_transaminase"/>
</dbReference>
<dbReference type="AlphaFoldDB" id="A0A7D9GYE4"/>
<keyword evidence="4" id="KW-0032">Aminotransferase</keyword>
<proteinExistence type="inferred from homology"/>
<comment type="similarity">
    <text evidence="2 9">Belongs to the class-V pyridoxal-phosphate-dependent aminotransferase family.</text>
</comment>
<dbReference type="Pfam" id="PF00266">
    <property type="entry name" value="Aminotran_5"/>
    <property type="match status" value="1"/>
</dbReference>
<comment type="cofactor">
    <cofactor evidence="1 8 10">
        <name>pyridoxal 5'-phosphate</name>
        <dbReference type="ChEBI" id="CHEBI:597326"/>
    </cofactor>
</comment>
<dbReference type="PANTHER" id="PTHR21152">
    <property type="entry name" value="AMINOTRANSFERASE CLASS V"/>
    <property type="match status" value="1"/>
</dbReference>
<organism evidence="12 13">
    <name type="scientific">Dekkera bruxellensis</name>
    <name type="common">Brettanomyces custersii</name>
    <dbReference type="NCBI Taxonomy" id="5007"/>
    <lineage>
        <taxon>Eukaryota</taxon>
        <taxon>Fungi</taxon>
        <taxon>Dikarya</taxon>
        <taxon>Ascomycota</taxon>
        <taxon>Saccharomycotina</taxon>
        <taxon>Pichiomycetes</taxon>
        <taxon>Pichiales</taxon>
        <taxon>Pichiaceae</taxon>
        <taxon>Brettanomyces</taxon>
    </lineage>
</organism>
<dbReference type="Gene3D" id="3.40.640.10">
    <property type="entry name" value="Type I PLP-dependent aspartate aminotransferase-like (Major domain)"/>
    <property type="match status" value="1"/>
</dbReference>
<dbReference type="GO" id="GO:0019265">
    <property type="term" value="P:glycine biosynthetic process, by transamination of glyoxylate"/>
    <property type="evidence" value="ECO:0007669"/>
    <property type="project" value="TreeGrafter"/>
</dbReference>
<dbReference type="EMBL" id="CABFWN010000001">
    <property type="protein sequence ID" value="VUG16922.1"/>
    <property type="molecule type" value="Genomic_DNA"/>
</dbReference>
<dbReference type="InterPro" id="IPR020578">
    <property type="entry name" value="Aminotrans_V_PyrdxlP_BS"/>
</dbReference>
<feature type="binding site" evidence="7">
    <location>
        <position position="354"/>
    </location>
    <ligand>
        <name>substrate</name>
    </ligand>
</feature>